<dbReference type="InterPro" id="IPR036514">
    <property type="entry name" value="SGNH_hydro_sf"/>
</dbReference>
<sequence>MMRKLSLFILLAVGAFSISSAAKEIEKPEVNPSSTPQKVLFVGNSFSYFNGGLHNHVSNLIRAAGKWQRGQNRYRMKTLSGGKLYEHVAGMPYLADQPKGKAWDMVVIQGHSNESVTKKRYKKFVQGAKVLTKVIRQHGAEPVLFMTWPYKHHKEMTDALHSSYVSLGNHLDALVAPVGLAFDHVNHKHPEIDLYHADVKGFTEQGDVIYKEDLKHPSLAGTYLAACVFYATFYQESPQGLAYDADLPKEVANALQAAAWQTYQQFYGVSQ</sequence>
<dbReference type="RefSeq" id="WP_109338457.1">
    <property type="nucleotide sequence ID" value="NZ_CP029347.1"/>
</dbReference>
<evidence type="ECO:0000313" key="2">
    <source>
        <dbReference type="EMBL" id="AWL10767.1"/>
    </source>
</evidence>
<evidence type="ECO:0008006" key="4">
    <source>
        <dbReference type="Google" id="ProtNLM"/>
    </source>
</evidence>
<feature type="chain" id="PRO_5015651506" description="SGNH hydrolase-type esterase domain-containing protein" evidence="1">
    <location>
        <begin position="23"/>
        <end position="271"/>
    </location>
</feature>
<dbReference type="SUPFAM" id="SSF52266">
    <property type="entry name" value="SGNH hydrolase"/>
    <property type="match status" value="1"/>
</dbReference>
<keyword evidence="3" id="KW-1185">Reference proteome</keyword>
<dbReference type="AlphaFoldDB" id="A0A2S2E159"/>
<gene>
    <name evidence="2" type="ORF">HMF8227_00259</name>
</gene>
<dbReference type="Gene3D" id="3.40.50.1110">
    <property type="entry name" value="SGNH hydrolase"/>
    <property type="match status" value="1"/>
</dbReference>
<reference evidence="2 3" key="1">
    <citation type="submission" date="2018-05" db="EMBL/GenBank/DDBJ databases">
        <title>Salinimonas sp. HMF8227 Genome sequencing and assembly.</title>
        <authorList>
            <person name="Kang H."/>
            <person name="Kang J."/>
            <person name="Cha I."/>
            <person name="Kim H."/>
            <person name="Joh K."/>
        </authorList>
    </citation>
    <scope>NUCLEOTIDE SEQUENCE [LARGE SCALE GENOMIC DNA]</scope>
    <source>
        <strain evidence="2 3">HMF8227</strain>
    </source>
</reference>
<organism evidence="2 3">
    <name type="scientific">Saliniradius amylolyticus</name>
    <dbReference type="NCBI Taxonomy" id="2183582"/>
    <lineage>
        <taxon>Bacteria</taxon>
        <taxon>Pseudomonadati</taxon>
        <taxon>Pseudomonadota</taxon>
        <taxon>Gammaproteobacteria</taxon>
        <taxon>Alteromonadales</taxon>
        <taxon>Alteromonadaceae</taxon>
        <taxon>Saliniradius</taxon>
    </lineage>
</organism>
<accession>A0A2S2E159</accession>
<dbReference type="GO" id="GO:0016788">
    <property type="term" value="F:hydrolase activity, acting on ester bonds"/>
    <property type="evidence" value="ECO:0007669"/>
    <property type="project" value="UniProtKB-ARBA"/>
</dbReference>
<feature type="signal peptide" evidence="1">
    <location>
        <begin position="1"/>
        <end position="22"/>
    </location>
</feature>
<proteinExistence type="predicted"/>
<evidence type="ECO:0000256" key="1">
    <source>
        <dbReference type="SAM" id="SignalP"/>
    </source>
</evidence>
<protein>
    <recommendedName>
        <fullName evidence="4">SGNH hydrolase-type esterase domain-containing protein</fullName>
    </recommendedName>
</protein>
<keyword evidence="1" id="KW-0732">Signal</keyword>
<dbReference type="KEGG" id="salh:HMF8227_00259"/>
<name>A0A2S2E159_9ALTE</name>
<dbReference type="OrthoDB" id="9792428at2"/>
<dbReference type="Proteomes" id="UP000245728">
    <property type="component" value="Chromosome"/>
</dbReference>
<dbReference type="EMBL" id="CP029347">
    <property type="protein sequence ID" value="AWL10767.1"/>
    <property type="molecule type" value="Genomic_DNA"/>
</dbReference>
<evidence type="ECO:0000313" key="3">
    <source>
        <dbReference type="Proteomes" id="UP000245728"/>
    </source>
</evidence>